<feature type="region of interest" description="Disordered" evidence="1">
    <location>
        <begin position="360"/>
        <end position="392"/>
    </location>
</feature>
<keyword evidence="3" id="KW-1185">Reference proteome</keyword>
<accession>A0A1I4RBX5</accession>
<evidence type="ECO:0000313" key="2">
    <source>
        <dbReference type="EMBL" id="SFM49727.1"/>
    </source>
</evidence>
<protein>
    <recommendedName>
        <fullName evidence="4">DUF2066 domain-containing protein</fullName>
    </recommendedName>
</protein>
<feature type="compositionally biased region" description="Polar residues" evidence="1">
    <location>
        <begin position="376"/>
        <end position="387"/>
    </location>
</feature>
<evidence type="ECO:0000256" key="1">
    <source>
        <dbReference type="SAM" id="MobiDB-lite"/>
    </source>
</evidence>
<proteinExistence type="predicted"/>
<dbReference type="InterPro" id="IPR018642">
    <property type="entry name" value="DUF2066"/>
</dbReference>
<feature type="compositionally biased region" description="Acidic residues" evidence="1">
    <location>
        <begin position="363"/>
        <end position="375"/>
    </location>
</feature>
<evidence type="ECO:0000313" key="3">
    <source>
        <dbReference type="Proteomes" id="UP000198519"/>
    </source>
</evidence>
<evidence type="ECO:0008006" key="4">
    <source>
        <dbReference type="Google" id="ProtNLM"/>
    </source>
</evidence>
<name>A0A1I4RBX5_9GAMM</name>
<dbReference type="STRING" id="488535.SAMN04487963_2672"/>
<organism evidence="2 3">
    <name type="scientific">Marinobacter zhejiangensis</name>
    <dbReference type="NCBI Taxonomy" id="488535"/>
    <lineage>
        <taxon>Bacteria</taxon>
        <taxon>Pseudomonadati</taxon>
        <taxon>Pseudomonadota</taxon>
        <taxon>Gammaproteobacteria</taxon>
        <taxon>Pseudomonadales</taxon>
        <taxon>Marinobacteraceae</taxon>
        <taxon>Marinobacter</taxon>
    </lineage>
</organism>
<dbReference type="RefSeq" id="WP_245749977.1">
    <property type="nucleotide sequence ID" value="NZ_FOUE01000004.1"/>
</dbReference>
<sequence length="424" mass="45231">MPGIGRLIQPVMSTMYRFSLTVLLTLLGYAMPAAAVTVDGLYSVEVPVAGSAPSQLKGGYSEGLRQVFLRVSGSSDVLAQEGVDELLGNAESLLQSYQLLQGGNGTRLRMTFGAVGVNQALSSINAPVWGVNRPLTLAWVAVQDSSGRRLISPEQGGAGSQRWLQAFQSAAVGRGLPLAFPPAELAADRDLLSEVWGQFMEPVRAKSDTLGHDLLAAVRVSFDRNSWRASWTVEGRGLDTADRSVEATSPEQLAQRVVGAWADQLASRYAITAGDAGALPQVDIVLDNLESMPAYAAAKRALGALAPVASVGPIRVNKQQATLRVAFSGELSQLEEYIALDPRFVAVERGDGVTMMTATVETSESEASEPQDSENAEQPATEGSSAEESPAAMFSYQPLMVPADESEKAFEALYPVLHYRWQAQ</sequence>
<reference evidence="3" key="1">
    <citation type="submission" date="2016-10" db="EMBL/GenBank/DDBJ databases">
        <authorList>
            <person name="Varghese N."/>
            <person name="Submissions S."/>
        </authorList>
    </citation>
    <scope>NUCLEOTIDE SEQUENCE [LARGE SCALE GENOMIC DNA]</scope>
    <source>
        <strain evidence="3">CGMCC 1.7061</strain>
    </source>
</reference>
<dbReference type="AlphaFoldDB" id="A0A1I4RBX5"/>
<dbReference type="EMBL" id="FOUE01000004">
    <property type="protein sequence ID" value="SFM49727.1"/>
    <property type="molecule type" value="Genomic_DNA"/>
</dbReference>
<dbReference type="Pfam" id="PF09839">
    <property type="entry name" value="DUF2066"/>
    <property type="match status" value="1"/>
</dbReference>
<gene>
    <name evidence="2" type="ORF">SAMN04487963_2672</name>
</gene>
<dbReference type="Proteomes" id="UP000198519">
    <property type="component" value="Unassembled WGS sequence"/>
</dbReference>